<dbReference type="InterPro" id="IPR029058">
    <property type="entry name" value="AB_hydrolase_fold"/>
</dbReference>
<dbReference type="GO" id="GO:0052689">
    <property type="term" value="F:carboxylic ester hydrolase activity"/>
    <property type="evidence" value="ECO:0007669"/>
    <property type="project" value="UniProtKB-KW"/>
</dbReference>
<dbReference type="InterPro" id="IPR054579">
    <property type="entry name" value="GCE-like_dom"/>
</dbReference>
<protein>
    <submittedName>
        <fullName evidence="6">Putative acetyl xylan esterase</fullName>
    </submittedName>
</protein>
<evidence type="ECO:0000313" key="6">
    <source>
        <dbReference type="EMBL" id="ABJ85237.1"/>
    </source>
</evidence>
<dbReference type="ESTHER" id="solue-q01ym8">
    <property type="family name" value="Glucuronoyl_esterase"/>
</dbReference>
<keyword evidence="1" id="KW-0719">Serine esterase</keyword>
<sequence precursor="true">MRKSIGLLLTLCWCASAQKTEAITDEAKVPAYTLPAVLALKSGQPVTDAKSWTTKRRPEILAIYEAEVYGKSPARPPKLNYEVKSVEKQALGGKATRKIVTIFFSDKPDAPKMDLLLYLPAAAAKPAPVILGLSFGGIHTVANDPGVPLAEQWTRDNRKQPSAEKSRGGEASRWQVEKILAAGYGLATVYYEQIEPDFAGGMKYGIRPLFFKPGQTEPEPGDWGAVAAWAWGASRAMDYLEKDKDVDARRVGLIGHSRLGKAAIWAGAQDARFTFIISNESGEGGAAISRRDYGERTTALNTRFPHWFDGNYKKYNDRENEMPFDSHMALALMAPRGLYVASAEGDQWSDPKGEFLGAANASPVWELFGKKGIGTMTMPDLHEPVGDSVRYHIRAGKHDVTEYDWEQYLKFAKAQWGR</sequence>
<dbReference type="Pfam" id="PF22244">
    <property type="entry name" value="GCE_fung"/>
    <property type="match status" value="1"/>
</dbReference>
<name>Q01YM8_SOLUE</name>
<reference evidence="7 8" key="2">
    <citation type="journal article" date="2018" name="Biotechnol. Biofuels">
        <title>Biochemical and structural features of diverse bacterial glucuronoyl esterases facilitating recalcitrant biomass conversion.</title>
        <authorList>
            <person name="Arnling Baath J."/>
            <person name="Mazurkewich S."/>
            <person name="Knudsen R.M."/>
            <person name="Poulsen J.N."/>
            <person name="Olsson L."/>
            <person name="Lo Leggio L."/>
            <person name="Larsbrink J."/>
        </authorList>
    </citation>
    <scope>X-RAY CRYSTALLOGRAPHY (2.00 ANGSTROMS) OF 23-417</scope>
</reference>
<feature type="domain" description="4-O-methyl-glucuronoyl methylesterase-like" evidence="5">
    <location>
        <begin position="222"/>
        <end position="369"/>
    </location>
</feature>
<dbReference type="SMR" id="Q01YM8"/>
<evidence type="ECO:0000256" key="2">
    <source>
        <dbReference type="ARBA" id="ARBA00022729"/>
    </source>
</evidence>
<keyword evidence="2" id="KW-0732">Signal</keyword>
<dbReference type="KEGG" id="sus:Acid_4275"/>
<dbReference type="PDB" id="6GRY">
    <property type="method" value="X-ray"/>
    <property type="resolution" value="2.00 A"/>
    <property type="chains" value="A=23-417"/>
</dbReference>
<accession>Q01YM8</accession>
<proteinExistence type="evidence at protein level"/>
<dbReference type="HOGENOM" id="CLU_045118_0_0_0"/>
<evidence type="ECO:0000256" key="1">
    <source>
        <dbReference type="ARBA" id="ARBA00022487"/>
    </source>
</evidence>
<keyword evidence="3" id="KW-0378">Hydrolase</keyword>
<dbReference type="PDB" id="6GU8">
    <property type="method" value="X-ray"/>
    <property type="resolution" value="2.02 A"/>
    <property type="chains" value="A=23-417"/>
</dbReference>
<evidence type="ECO:0000256" key="4">
    <source>
        <dbReference type="SAM" id="MobiDB-lite"/>
    </source>
</evidence>
<evidence type="ECO:0000259" key="5">
    <source>
        <dbReference type="Pfam" id="PF22244"/>
    </source>
</evidence>
<dbReference type="SUPFAM" id="SSF53474">
    <property type="entry name" value="alpha/beta-Hydrolases"/>
    <property type="match status" value="1"/>
</dbReference>
<dbReference type="PDBsum" id="6GU8"/>
<keyword evidence="7 8" id="KW-0002">3D-structure</keyword>
<organism evidence="6">
    <name type="scientific">Solibacter usitatus (strain Ellin6076)</name>
    <dbReference type="NCBI Taxonomy" id="234267"/>
    <lineage>
        <taxon>Bacteria</taxon>
        <taxon>Pseudomonadati</taxon>
        <taxon>Acidobacteriota</taxon>
        <taxon>Terriglobia</taxon>
        <taxon>Bryobacterales</taxon>
        <taxon>Solibacteraceae</taxon>
        <taxon>Candidatus Solibacter</taxon>
    </lineage>
</organism>
<dbReference type="EMBL" id="CP000473">
    <property type="protein sequence ID" value="ABJ85237.1"/>
    <property type="molecule type" value="Genomic_DNA"/>
</dbReference>
<feature type="region of interest" description="Disordered" evidence="4">
    <location>
        <begin position="149"/>
        <end position="170"/>
    </location>
</feature>
<dbReference type="PDBsum" id="6GRY"/>
<dbReference type="AlphaFoldDB" id="Q01YM8"/>
<feature type="compositionally biased region" description="Basic and acidic residues" evidence="4">
    <location>
        <begin position="153"/>
        <end position="170"/>
    </location>
</feature>
<dbReference type="eggNOG" id="COG1073">
    <property type="taxonomic scope" value="Bacteria"/>
</dbReference>
<dbReference type="STRING" id="234267.Acid_4275"/>
<dbReference type="OrthoDB" id="9809261at2"/>
<evidence type="ECO:0000256" key="3">
    <source>
        <dbReference type="ARBA" id="ARBA00022801"/>
    </source>
</evidence>
<reference evidence="6" key="1">
    <citation type="submission" date="2006-10" db="EMBL/GenBank/DDBJ databases">
        <title>Complete sequence of Solibacter usitatus Ellin6076.</title>
        <authorList>
            <consortium name="US DOE Joint Genome Institute"/>
            <person name="Copeland A."/>
            <person name="Lucas S."/>
            <person name="Lapidus A."/>
            <person name="Barry K."/>
            <person name="Detter J.C."/>
            <person name="Glavina del Rio T."/>
            <person name="Hammon N."/>
            <person name="Israni S."/>
            <person name="Dalin E."/>
            <person name="Tice H."/>
            <person name="Pitluck S."/>
            <person name="Thompson L.S."/>
            <person name="Brettin T."/>
            <person name="Bruce D."/>
            <person name="Han C."/>
            <person name="Tapia R."/>
            <person name="Gilna P."/>
            <person name="Schmutz J."/>
            <person name="Larimer F."/>
            <person name="Land M."/>
            <person name="Hauser L."/>
            <person name="Kyrpides N."/>
            <person name="Mikhailova N."/>
            <person name="Janssen P.H."/>
            <person name="Kuske C.R."/>
            <person name="Richardson P."/>
        </authorList>
    </citation>
    <scope>NUCLEOTIDE SEQUENCE</scope>
    <source>
        <strain evidence="6">Ellin6076</strain>
    </source>
</reference>
<evidence type="ECO:0007829" key="7">
    <source>
        <dbReference type="PDB" id="6GRY"/>
    </source>
</evidence>
<dbReference type="Gene3D" id="3.40.50.1820">
    <property type="entry name" value="alpha/beta hydrolase"/>
    <property type="match status" value="1"/>
</dbReference>
<gene>
    <name evidence="6" type="ordered locus">Acid_4275</name>
</gene>
<dbReference type="InParanoid" id="Q01YM8"/>
<evidence type="ECO:0007829" key="8">
    <source>
        <dbReference type="PDB" id="6GU8"/>
    </source>
</evidence>